<evidence type="ECO:0000256" key="3">
    <source>
        <dbReference type="ARBA" id="ARBA00006347"/>
    </source>
</evidence>
<dbReference type="Proteomes" id="UP001219933">
    <property type="component" value="Chromosome 3"/>
</dbReference>
<evidence type="ECO:0000256" key="5">
    <source>
        <dbReference type="ARBA" id="ARBA00022824"/>
    </source>
</evidence>
<dbReference type="EC" id="5.3.4.1" evidence="4"/>
<proteinExistence type="inferred from homology"/>
<dbReference type="GO" id="GO:0005788">
    <property type="term" value="C:endoplasmic reticulum lumen"/>
    <property type="evidence" value="ECO:0007669"/>
    <property type="project" value="UniProtKB-SubCell"/>
</dbReference>
<dbReference type="AlphaFoldDB" id="A0AAF0ERS9"/>
<name>A0AAF0ERS9_9BASI</name>
<accession>A0AAF0ERS9</accession>
<evidence type="ECO:0000259" key="9">
    <source>
        <dbReference type="PROSITE" id="PS51352"/>
    </source>
</evidence>
<dbReference type="PROSITE" id="PS51352">
    <property type="entry name" value="THIOREDOXIN_2"/>
    <property type="match status" value="1"/>
</dbReference>
<comment type="catalytic activity">
    <reaction evidence="1">
        <text>Catalyzes the rearrangement of -S-S- bonds in proteins.</text>
        <dbReference type="EC" id="5.3.4.1"/>
    </reaction>
</comment>
<dbReference type="InterPro" id="IPR036249">
    <property type="entry name" value="Thioredoxin-like_sf"/>
</dbReference>
<dbReference type="Pfam" id="PF08660">
    <property type="entry name" value="Alg14"/>
    <property type="match status" value="1"/>
</dbReference>
<keyword evidence="5" id="KW-0256">Endoplasmic reticulum</keyword>
<dbReference type="InterPro" id="IPR013766">
    <property type="entry name" value="Thioredoxin_domain"/>
</dbReference>
<organism evidence="10 11">
    <name type="scientific">Malassezia cuniculi</name>
    <dbReference type="NCBI Taxonomy" id="948313"/>
    <lineage>
        <taxon>Eukaryota</taxon>
        <taxon>Fungi</taxon>
        <taxon>Dikarya</taxon>
        <taxon>Basidiomycota</taxon>
        <taxon>Ustilaginomycotina</taxon>
        <taxon>Malasseziomycetes</taxon>
        <taxon>Malasseziales</taxon>
        <taxon>Malasseziaceae</taxon>
        <taxon>Malassezia</taxon>
    </lineage>
</organism>
<protein>
    <recommendedName>
        <fullName evidence="4">protein disulfide-isomerase</fullName>
        <ecNumber evidence="4">5.3.4.1</ecNumber>
    </recommendedName>
</protein>
<reference evidence="10" key="1">
    <citation type="submission" date="2023-03" db="EMBL/GenBank/DDBJ databases">
        <title>Mating type loci evolution in Malassezia.</title>
        <authorList>
            <person name="Coelho M.A."/>
        </authorList>
    </citation>
    <scope>NUCLEOTIDE SEQUENCE</scope>
    <source>
        <strain evidence="10">CBS 11721</strain>
    </source>
</reference>
<evidence type="ECO:0000256" key="6">
    <source>
        <dbReference type="ARBA" id="ARBA00023235"/>
    </source>
</evidence>
<dbReference type="InterPro" id="IPR017937">
    <property type="entry name" value="Thioredoxin_CS"/>
</dbReference>
<comment type="similarity">
    <text evidence="3">Belongs to the protein disulfide isomerase family.</text>
</comment>
<evidence type="ECO:0000256" key="7">
    <source>
        <dbReference type="ARBA" id="ARBA00023284"/>
    </source>
</evidence>
<evidence type="ECO:0000313" key="11">
    <source>
        <dbReference type="Proteomes" id="UP001219933"/>
    </source>
</evidence>
<dbReference type="PROSITE" id="PS00194">
    <property type="entry name" value="THIOREDOXIN_1"/>
    <property type="match status" value="1"/>
</dbReference>
<feature type="domain" description="Thioredoxin" evidence="9">
    <location>
        <begin position="588"/>
        <end position="716"/>
    </location>
</feature>
<dbReference type="SUPFAM" id="SSF52833">
    <property type="entry name" value="Thioredoxin-like"/>
    <property type="match status" value="4"/>
</dbReference>
<dbReference type="GO" id="GO:0003756">
    <property type="term" value="F:protein disulfide isomerase activity"/>
    <property type="evidence" value="ECO:0007669"/>
    <property type="project" value="UniProtKB-EC"/>
</dbReference>
<evidence type="ECO:0000313" key="10">
    <source>
        <dbReference type="EMBL" id="WFD35481.1"/>
    </source>
</evidence>
<feature type="region of interest" description="Disordered" evidence="8">
    <location>
        <begin position="721"/>
        <end position="742"/>
    </location>
</feature>
<keyword evidence="6 10" id="KW-0413">Isomerase</keyword>
<dbReference type="PANTHER" id="PTHR18929">
    <property type="entry name" value="PROTEIN DISULFIDE ISOMERASE"/>
    <property type="match status" value="1"/>
</dbReference>
<evidence type="ECO:0000256" key="4">
    <source>
        <dbReference type="ARBA" id="ARBA00012723"/>
    </source>
</evidence>
<dbReference type="PANTHER" id="PTHR18929:SF132">
    <property type="entry name" value="PROTEIN DISULFIDE-ISOMERASE A3"/>
    <property type="match status" value="1"/>
</dbReference>
<dbReference type="EMBL" id="CP119879">
    <property type="protein sequence ID" value="WFD35481.1"/>
    <property type="molecule type" value="Genomic_DNA"/>
</dbReference>
<dbReference type="Gene3D" id="3.40.50.2000">
    <property type="entry name" value="Glycogen Phosphorylase B"/>
    <property type="match status" value="1"/>
</dbReference>
<gene>
    <name evidence="10" type="primary">PDI1_1</name>
    <name evidence="10" type="ORF">MCUN1_002337</name>
</gene>
<dbReference type="InterPro" id="IPR013969">
    <property type="entry name" value="Oligosacch_biosynth_Alg14"/>
</dbReference>
<dbReference type="GO" id="GO:0006488">
    <property type="term" value="P:dolichol-linked oligosaccharide biosynthetic process"/>
    <property type="evidence" value="ECO:0007669"/>
    <property type="project" value="InterPro"/>
</dbReference>
<sequence length="742" mass="80510">MLQLLRTLPRDEFAPRVYFVSQGDAHSLARARAAEGTPPAAHPLQGLVLPRARSVGQSWLTTPFTLAWSVAYALCAFATRPAWLGAPRRPVVDVVLMNGPATCVPICVAIWAMRIIGAPTPAMVYIESFARVTSLSLTARIVRPLVDKFVVQWPACAPGAECAGVLVHGGVHLLGGRVRRQSNTFFPSLAIQSSVLRLTCVVVHREILLAVAAAGAAATVIAALAPVDAALVASATEPVAAERNVLHGGTSVVPILAAIGAFCQAGQEEPPVPVSDILTLTSANYTTWVDAQPLALVAYYVDDCEPCDMLRPHLEIAATAIKMQSVPTARINCSKDTQLCMGVGVVNVPTMRVLRHGKGSELELFPDAQRIVRHMTREAMPLLTEVKSKEDLGNFSAEDDFVLVGMFAADDDASRAALTEFAQTRRGKVAVGLAGEPLAKELEMQMPSLLAMRVFDEPAALHGEKAFTVADIDSFYRGESVPIWHQYDMSTEYDPEVPLAIYYTDRVREDHKLDIAELRSATEHLQKSIIFTWINATIDGFGAELVNLEVGRWPGFVILVPHGDQHRKFTLQHGVTPESIALFCEEFLEGKVPMSVLSAMPPPEQGILIELVASEFDKYVYEDGMDVLLVLYRPGCAPCRLLNERLETVAADYASEDLPLRVAKFDVGANDLPPHVGINAEGVPAVILKTGVDTLVPYGGTVNEHTLRAFIEEHAQHVQKARRAKAGDDAAQPKNEPIHDEL</sequence>
<comment type="subcellular location">
    <subcellularLocation>
        <location evidence="2">Endoplasmic reticulum lumen</location>
    </subcellularLocation>
</comment>
<evidence type="ECO:0000256" key="8">
    <source>
        <dbReference type="SAM" id="MobiDB-lite"/>
    </source>
</evidence>
<dbReference type="GO" id="GO:0034976">
    <property type="term" value="P:response to endoplasmic reticulum stress"/>
    <property type="evidence" value="ECO:0007669"/>
    <property type="project" value="TreeGrafter"/>
</dbReference>
<keyword evidence="7" id="KW-0676">Redox-active center</keyword>
<dbReference type="CDD" id="cd02961">
    <property type="entry name" value="PDI_a_family"/>
    <property type="match status" value="1"/>
</dbReference>
<dbReference type="GO" id="GO:0006457">
    <property type="term" value="P:protein folding"/>
    <property type="evidence" value="ECO:0007669"/>
    <property type="project" value="TreeGrafter"/>
</dbReference>
<keyword evidence="11" id="KW-1185">Reference proteome</keyword>
<evidence type="ECO:0000256" key="1">
    <source>
        <dbReference type="ARBA" id="ARBA00001182"/>
    </source>
</evidence>
<dbReference type="Pfam" id="PF00085">
    <property type="entry name" value="Thioredoxin"/>
    <property type="match status" value="2"/>
</dbReference>
<dbReference type="Gene3D" id="3.40.30.10">
    <property type="entry name" value="Glutaredoxin"/>
    <property type="match status" value="4"/>
</dbReference>
<evidence type="ECO:0000256" key="2">
    <source>
        <dbReference type="ARBA" id="ARBA00004319"/>
    </source>
</evidence>